<evidence type="ECO:0000256" key="1">
    <source>
        <dbReference type="SAM" id="Phobius"/>
    </source>
</evidence>
<dbReference type="Proteomes" id="UP000789845">
    <property type="component" value="Unassembled WGS sequence"/>
</dbReference>
<feature type="transmembrane region" description="Helical" evidence="1">
    <location>
        <begin position="184"/>
        <end position="200"/>
    </location>
</feature>
<name>A0A9C7L9B8_9BACI</name>
<evidence type="ECO:0008006" key="4">
    <source>
        <dbReference type="Google" id="ProtNLM"/>
    </source>
</evidence>
<keyword evidence="1" id="KW-0812">Transmembrane</keyword>
<gene>
    <name evidence="2" type="ORF">NEOCIP111885_00480</name>
</gene>
<feature type="transmembrane region" description="Helical" evidence="1">
    <location>
        <begin position="143"/>
        <end position="164"/>
    </location>
</feature>
<evidence type="ECO:0000313" key="2">
    <source>
        <dbReference type="EMBL" id="CAG9606792.1"/>
    </source>
</evidence>
<feature type="transmembrane region" description="Helical" evidence="1">
    <location>
        <begin position="44"/>
        <end position="61"/>
    </location>
</feature>
<keyword evidence="3" id="KW-1185">Reference proteome</keyword>
<keyword evidence="1" id="KW-1133">Transmembrane helix</keyword>
<protein>
    <recommendedName>
        <fullName evidence="4">DUF4129 domain-containing protein</fullName>
    </recommendedName>
</protein>
<dbReference type="AlphaFoldDB" id="A0A9C7L9B8"/>
<evidence type="ECO:0000313" key="3">
    <source>
        <dbReference type="Proteomes" id="UP000789845"/>
    </source>
</evidence>
<dbReference type="EMBL" id="CAKJTG010000002">
    <property type="protein sequence ID" value="CAG9606792.1"/>
    <property type="molecule type" value="Genomic_DNA"/>
</dbReference>
<feature type="transmembrane region" description="Helical" evidence="1">
    <location>
        <begin position="273"/>
        <end position="294"/>
    </location>
</feature>
<dbReference type="RefSeq" id="WP_230495066.1">
    <property type="nucleotide sequence ID" value="NZ_CAKJTG010000002.1"/>
</dbReference>
<sequence>MKLKALLLFVQRFVLVELEAFSFMMVIHVFYKWFFYSELQFIDVFWLQLLFVLMASPLYYFSNQKRIAIWIAAVATVSLVIGYQFGMDAPWLPILLSIWRSISLSKETEYLAATYIRMINIILFLILYFVIANLYHLPMWWAIPLLTGGSICFTVIGLACANLLEQWSWNPNQGELKRIGSHQFIFVTGMIIIIVCIVALRDKFIFLFTQIISLSIKAIVFLLTPLIILLSKVISSFYELLQGGEGEGKKGMGQMSEMILKTEVKDSVSDHNWIWSLVTVVFIIGLLMILVKFIKQMRRHGTLNNEEDEWTEITEQSDLSKRNNLFSFFKNLNPFGKRHNLDQIRLSYIDFLKQYAELAKSYPTNSTTRDLMKKASEGLAVNEEELKHLTKIYEDHRYGGKSVDSNTVQRMKAAVENWIRRG</sequence>
<organism evidence="2 3">
    <name type="scientific">Pseudoneobacillus rhizosphaerae</name>
    <dbReference type="NCBI Taxonomy" id="2880968"/>
    <lineage>
        <taxon>Bacteria</taxon>
        <taxon>Bacillati</taxon>
        <taxon>Bacillota</taxon>
        <taxon>Bacilli</taxon>
        <taxon>Bacillales</taxon>
        <taxon>Bacillaceae</taxon>
        <taxon>Pseudoneobacillus</taxon>
    </lineage>
</organism>
<keyword evidence="1" id="KW-0472">Membrane</keyword>
<feature type="transmembrane region" description="Helical" evidence="1">
    <location>
        <begin position="110"/>
        <end position="131"/>
    </location>
</feature>
<accession>A0A9C7L9B8</accession>
<proteinExistence type="predicted"/>
<reference evidence="2" key="1">
    <citation type="submission" date="2021-10" db="EMBL/GenBank/DDBJ databases">
        <authorList>
            <person name="Criscuolo A."/>
        </authorList>
    </citation>
    <scope>NUCLEOTIDE SEQUENCE</scope>
    <source>
        <strain evidence="2">CIP111885</strain>
    </source>
</reference>
<comment type="caution">
    <text evidence="2">The sequence shown here is derived from an EMBL/GenBank/DDBJ whole genome shotgun (WGS) entry which is preliminary data.</text>
</comment>
<feature type="transmembrane region" description="Helical" evidence="1">
    <location>
        <begin position="207"/>
        <end position="230"/>
    </location>
</feature>
<feature type="transmembrane region" description="Helical" evidence="1">
    <location>
        <begin position="68"/>
        <end position="86"/>
    </location>
</feature>